<dbReference type="SUPFAM" id="SSF48452">
    <property type="entry name" value="TPR-like"/>
    <property type="match status" value="1"/>
</dbReference>
<dbReference type="Pfam" id="PF14322">
    <property type="entry name" value="SusD-like_3"/>
    <property type="match status" value="1"/>
</dbReference>
<evidence type="ECO:0000259" key="8">
    <source>
        <dbReference type="Pfam" id="PF14322"/>
    </source>
</evidence>
<keyword evidence="5" id="KW-0998">Cell outer membrane</keyword>
<dbReference type="Pfam" id="PF07980">
    <property type="entry name" value="SusD_RagB"/>
    <property type="match status" value="1"/>
</dbReference>
<gene>
    <name evidence="9" type="ORF">A8C56_00460</name>
</gene>
<evidence type="ECO:0000256" key="5">
    <source>
        <dbReference type="ARBA" id="ARBA00023237"/>
    </source>
</evidence>
<accession>A0A1A9HW87</accession>
<proteinExistence type="inferred from homology"/>
<organism evidence="9 10">
    <name type="scientific">Niabella ginsenosidivorans</name>
    <dbReference type="NCBI Taxonomy" id="1176587"/>
    <lineage>
        <taxon>Bacteria</taxon>
        <taxon>Pseudomonadati</taxon>
        <taxon>Bacteroidota</taxon>
        <taxon>Chitinophagia</taxon>
        <taxon>Chitinophagales</taxon>
        <taxon>Chitinophagaceae</taxon>
        <taxon>Niabella</taxon>
    </lineage>
</organism>
<dbReference type="InterPro" id="IPR033985">
    <property type="entry name" value="SusD-like_N"/>
</dbReference>
<feature type="domain" description="RagB/SusD" evidence="7">
    <location>
        <begin position="273"/>
        <end position="553"/>
    </location>
</feature>
<name>A0A1A9HW87_9BACT</name>
<evidence type="ECO:0000256" key="1">
    <source>
        <dbReference type="ARBA" id="ARBA00004442"/>
    </source>
</evidence>
<feature type="compositionally biased region" description="Polar residues" evidence="6">
    <location>
        <begin position="540"/>
        <end position="549"/>
    </location>
</feature>
<dbReference type="Proteomes" id="UP000077667">
    <property type="component" value="Chromosome"/>
</dbReference>
<comment type="similarity">
    <text evidence="2">Belongs to the SusD family.</text>
</comment>
<dbReference type="EMBL" id="CP015772">
    <property type="protein sequence ID" value="ANH79647.1"/>
    <property type="molecule type" value="Genomic_DNA"/>
</dbReference>
<dbReference type="InterPro" id="IPR011990">
    <property type="entry name" value="TPR-like_helical_dom_sf"/>
</dbReference>
<dbReference type="PROSITE" id="PS51257">
    <property type="entry name" value="PROKAR_LIPOPROTEIN"/>
    <property type="match status" value="1"/>
</dbReference>
<keyword evidence="4" id="KW-0472">Membrane</keyword>
<feature type="region of interest" description="Disordered" evidence="6">
    <location>
        <begin position="535"/>
        <end position="556"/>
    </location>
</feature>
<evidence type="ECO:0008006" key="11">
    <source>
        <dbReference type="Google" id="ProtNLM"/>
    </source>
</evidence>
<keyword evidence="10" id="KW-1185">Reference proteome</keyword>
<evidence type="ECO:0000256" key="4">
    <source>
        <dbReference type="ARBA" id="ARBA00023136"/>
    </source>
</evidence>
<keyword evidence="3" id="KW-0732">Signal</keyword>
<sequence length="556" mass="61727">MLIIKKSAMKKIFIITAIILGVASGCTKLDTPVYSNIENANFWKTPDQVAAGIAPAYTQLQGLCVWDFQELNGVSTDEIIIPTRGNDWYDNGNHQRVYLHNWTPTEETVNNAWSTIFGGIGKCNFILDVVNGLPEKPSNIDNINAELKALRAYYYLLAVDNFGNVPIVSSFQTDPSTVKNNTRQEVYTFIEAELKASIPLLSSTVDNSTYGRVTKWMAFATLAKLYLNAQVYTGTAHWADCAAACDSIILSGKYSLEPGYFDNFKPTNDNSKENIFVVPFDNKYITGNDKERQTLHYNQNPTFGLLPGSMYNGWCTHGDFYYGNYDTTSVYSTNAGKIYRTFKDQRTGQFLVGQQYSDLYPYPPDKNVLVFSKTDSLFDNIPLAYQPNFTLLSDPTAAGRISGARQIKYYPEAGANGSQSNDVVLFRLADILLMRAEAIMRGAAVGATGSAADLVNQVRLRAYSGDAAHNWTTANITPANLLAERARELAWEGWRRQDLIRFDVADGTHYFDGARGGTRSPKKAADAGTYTRLFPIPDAQHSSNPNLVQNPGYPSF</sequence>
<dbReference type="AlphaFoldDB" id="A0A1A9HW87"/>
<protein>
    <recommendedName>
        <fullName evidence="11">Carbohydrate-binding protein SusD</fullName>
    </recommendedName>
</protein>
<comment type="subcellular location">
    <subcellularLocation>
        <location evidence="1">Cell outer membrane</location>
    </subcellularLocation>
</comment>
<feature type="domain" description="SusD-like N-terminal" evidence="8">
    <location>
        <begin position="86"/>
        <end position="227"/>
    </location>
</feature>
<evidence type="ECO:0000313" key="9">
    <source>
        <dbReference type="EMBL" id="ANH79647.1"/>
    </source>
</evidence>
<dbReference type="STRING" id="1176587.A8C56_00460"/>
<reference evidence="9 10" key="1">
    <citation type="submission" date="2016-05" db="EMBL/GenBank/DDBJ databases">
        <title>Niabella ginsenosidivorans BS26 whole genome sequencing.</title>
        <authorList>
            <person name="Im W.T."/>
            <person name="Siddiqi M.Z."/>
        </authorList>
    </citation>
    <scope>NUCLEOTIDE SEQUENCE [LARGE SCALE GENOMIC DNA]</scope>
    <source>
        <strain evidence="9 10">BS26</strain>
    </source>
</reference>
<evidence type="ECO:0000256" key="6">
    <source>
        <dbReference type="SAM" id="MobiDB-lite"/>
    </source>
</evidence>
<evidence type="ECO:0000313" key="10">
    <source>
        <dbReference type="Proteomes" id="UP000077667"/>
    </source>
</evidence>
<evidence type="ECO:0000256" key="2">
    <source>
        <dbReference type="ARBA" id="ARBA00006275"/>
    </source>
</evidence>
<evidence type="ECO:0000256" key="3">
    <source>
        <dbReference type="ARBA" id="ARBA00022729"/>
    </source>
</evidence>
<dbReference type="InterPro" id="IPR012944">
    <property type="entry name" value="SusD_RagB_dom"/>
</dbReference>
<dbReference type="GO" id="GO:0009279">
    <property type="term" value="C:cell outer membrane"/>
    <property type="evidence" value="ECO:0007669"/>
    <property type="project" value="UniProtKB-SubCell"/>
</dbReference>
<evidence type="ECO:0000259" key="7">
    <source>
        <dbReference type="Pfam" id="PF07980"/>
    </source>
</evidence>
<dbReference type="Gene3D" id="1.25.40.390">
    <property type="match status" value="1"/>
</dbReference>
<dbReference type="KEGG" id="nia:A8C56_00460"/>